<dbReference type="EMBL" id="CP075371">
    <property type="protein sequence ID" value="QVT78290.1"/>
    <property type="molecule type" value="Genomic_DNA"/>
</dbReference>
<keyword evidence="2" id="KW-1185">Reference proteome</keyword>
<organism evidence="1 2">
    <name type="scientific">Nocardioides aquaticus</name>
    <dbReference type="NCBI Taxonomy" id="160826"/>
    <lineage>
        <taxon>Bacteria</taxon>
        <taxon>Bacillati</taxon>
        <taxon>Actinomycetota</taxon>
        <taxon>Actinomycetes</taxon>
        <taxon>Propionibacteriales</taxon>
        <taxon>Nocardioidaceae</taxon>
        <taxon>Nocardioides</taxon>
    </lineage>
</organism>
<protein>
    <submittedName>
        <fullName evidence="1">Uncharacterized protein</fullName>
    </submittedName>
</protein>
<proteinExistence type="predicted"/>
<evidence type="ECO:0000313" key="1">
    <source>
        <dbReference type="EMBL" id="QVT78290.1"/>
    </source>
</evidence>
<sequence length="80" mass="8417">MADDVAVVGGALQVSELALDVSSGQSAEVARMRDLLRTLRRRRRRKGNGPGTVVPGPSCRACCRAVVPGRVSGGRRRCAA</sequence>
<evidence type="ECO:0000313" key="2">
    <source>
        <dbReference type="Proteomes" id="UP000679307"/>
    </source>
</evidence>
<dbReference type="RefSeq" id="WP_214057891.1">
    <property type="nucleotide sequence ID" value="NZ_CP075371.1"/>
</dbReference>
<reference evidence="1 2" key="1">
    <citation type="submission" date="2021-05" db="EMBL/GenBank/DDBJ databases">
        <title>Complete genome of Nocardioides aquaticus KCTC 9944T isolated from meromictic and hypersaline Ekho Lake, Antarctica.</title>
        <authorList>
            <person name="Hwang K."/>
            <person name="Kim K.M."/>
            <person name="Choe H."/>
        </authorList>
    </citation>
    <scope>NUCLEOTIDE SEQUENCE [LARGE SCALE GENOMIC DNA]</scope>
    <source>
        <strain evidence="1 2">KCTC 9944</strain>
    </source>
</reference>
<accession>A0ABX8EEE2</accession>
<dbReference type="Proteomes" id="UP000679307">
    <property type="component" value="Chromosome"/>
</dbReference>
<gene>
    <name evidence="1" type="ORF">ENKNEFLB_00663</name>
</gene>
<name>A0ABX8EEE2_9ACTN</name>